<dbReference type="STRING" id="161398.PP2015_3635"/>
<accession>A0A0S2K749</accession>
<feature type="chain" id="PRO_5006601218" evidence="3">
    <location>
        <begin position="22"/>
        <end position="266"/>
    </location>
</feature>
<evidence type="ECO:0000256" key="2">
    <source>
        <dbReference type="ARBA" id="ARBA00022729"/>
    </source>
</evidence>
<sequence>MLVRIFTFCFFLIGIHAHVNAKPNCQSITMSAHPNYPPFHWRSGNTLTGASIELSEHIFSELGVKAHVVYMGPWKRVLKSAKDSKVDFIPALKKTLERKTYLDFTKESFAANPVAVFTRKGEIVQLNGLWQLSRINGSINAGDRHGELIDTFLKRQPNIQRIHGIAQNFQMLSMKRVDYVITGLMSAQNYLRSNRLENKFDVVLQLDNYEVHNAFTQHFSKKCPQVVKQFNLRLNELKQQDKITPVLKHYQQVWLSLSDKNQHSPP</sequence>
<dbReference type="PANTHER" id="PTHR35936">
    <property type="entry name" value="MEMBRANE-BOUND LYTIC MUREIN TRANSGLYCOSYLASE F"/>
    <property type="match status" value="1"/>
</dbReference>
<evidence type="ECO:0000313" key="6">
    <source>
        <dbReference type="Proteomes" id="UP000061457"/>
    </source>
</evidence>
<keyword evidence="6" id="KW-1185">Reference proteome</keyword>
<dbReference type="Proteomes" id="UP000061457">
    <property type="component" value="Chromosome II"/>
</dbReference>
<feature type="signal peptide" evidence="3">
    <location>
        <begin position="1"/>
        <end position="21"/>
    </location>
</feature>
<evidence type="ECO:0000256" key="1">
    <source>
        <dbReference type="ARBA" id="ARBA00010333"/>
    </source>
</evidence>
<evidence type="ECO:0000313" key="5">
    <source>
        <dbReference type="EMBL" id="ALO44109.1"/>
    </source>
</evidence>
<dbReference type="SUPFAM" id="SSF53850">
    <property type="entry name" value="Periplasmic binding protein-like II"/>
    <property type="match status" value="1"/>
</dbReference>
<feature type="domain" description="Solute-binding protein family 3/N-terminal" evidence="4">
    <location>
        <begin position="28"/>
        <end position="250"/>
    </location>
</feature>
<gene>
    <name evidence="5" type="ORF">PP2015_3635</name>
</gene>
<dbReference type="RefSeq" id="WP_083496680.1">
    <property type="nucleotide sequence ID" value="NZ_CP013188.1"/>
</dbReference>
<reference evidence="6" key="1">
    <citation type="submission" date="2015-11" db="EMBL/GenBank/DDBJ databases">
        <authorList>
            <person name="Kim K.M."/>
        </authorList>
    </citation>
    <scope>NUCLEOTIDE SEQUENCE [LARGE SCALE GENOMIC DNA]</scope>
    <source>
        <strain evidence="6">KCTC 12086</strain>
    </source>
</reference>
<dbReference type="PATRIC" id="fig|161398.10.peg.3711"/>
<name>A0A0S2K749_9GAMM</name>
<evidence type="ECO:0000256" key="3">
    <source>
        <dbReference type="SAM" id="SignalP"/>
    </source>
</evidence>
<proteinExistence type="inferred from homology"/>
<dbReference type="PANTHER" id="PTHR35936:SF6">
    <property type="entry name" value="AMINO ACID ABC TRANSPORTER SUBSTRATE-BINDING PAAT FAMILY PROTEIN"/>
    <property type="match status" value="1"/>
</dbReference>
<dbReference type="Gene3D" id="3.40.190.10">
    <property type="entry name" value="Periplasmic binding protein-like II"/>
    <property type="match status" value="2"/>
</dbReference>
<dbReference type="OrthoDB" id="8780005at2"/>
<evidence type="ECO:0000259" key="4">
    <source>
        <dbReference type="Pfam" id="PF00497"/>
    </source>
</evidence>
<protein>
    <submittedName>
        <fullName evidence="5">Amino acid-binding protein</fullName>
    </submittedName>
</protein>
<organism evidence="5 6">
    <name type="scientific">Pseudoalteromonas phenolica</name>
    <dbReference type="NCBI Taxonomy" id="161398"/>
    <lineage>
        <taxon>Bacteria</taxon>
        <taxon>Pseudomonadati</taxon>
        <taxon>Pseudomonadota</taxon>
        <taxon>Gammaproteobacteria</taxon>
        <taxon>Alteromonadales</taxon>
        <taxon>Pseudoalteromonadaceae</taxon>
        <taxon>Pseudoalteromonas</taxon>
    </lineage>
</organism>
<keyword evidence="2 3" id="KW-0732">Signal</keyword>
<dbReference type="KEGG" id="pphe:PP2015_3635"/>
<dbReference type="InterPro" id="IPR001638">
    <property type="entry name" value="Solute-binding_3/MltF_N"/>
</dbReference>
<dbReference type="EMBL" id="CP013188">
    <property type="protein sequence ID" value="ALO44109.1"/>
    <property type="molecule type" value="Genomic_DNA"/>
</dbReference>
<dbReference type="Pfam" id="PF00497">
    <property type="entry name" value="SBP_bac_3"/>
    <property type="match status" value="1"/>
</dbReference>
<dbReference type="AlphaFoldDB" id="A0A0S2K749"/>
<comment type="similarity">
    <text evidence="1">Belongs to the bacterial solute-binding protein 3 family.</text>
</comment>